<dbReference type="AlphaFoldDB" id="A0A2B7ZPK0"/>
<evidence type="ECO:0000256" key="1">
    <source>
        <dbReference type="SAM" id="MobiDB-lite"/>
    </source>
</evidence>
<feature type="compositionally biased region" description="Basic and acidic residues" evidence="1">
    <location>
        <begin position="61"/>
        <end position="75"/>
    </location>
</feature>
<reference evidence="2 3" key="1">
    <citation type="submission" date="2017-10" db="EMBL/GenBank/DDBJ databases">
        <title>Comparative genomics in systemic dimorphic fungi from Ajellomycetaceae.</title>
        <authorList>
            <person name="Munoz J.F."/>
            <person name="Mcewen J.G."/>
            <person name="Clay O.K."/>
            <person name="Cuomo C.A."/>
        </authorList>
    </citation>
    <scope>NUCLEOTIDE SEQUENCE [LARGE SCALE GENOMIC DNA]</scope>
    <source>
        <strain evidence="2 3">UAMH4076</strain>
    </source>
</reference>
<protein>
    <submittedName>
        <fullName evidence="2">Uncharacterized protein</fullName>
    </submittedName>
</protein>
<keyword evidence="3" id="KW-1185">Reference proteome</keyword>
<feature type="region of interest" description="Disordered" evidence="1">
    <location>
        <begin position="24"/>
        <end position="107"/>
    </location>
</feature>
<feature type="compositionally biased region" description="Basic and acidic residues" evidence="1">
    <location>
        <begin position="35"/>
        <end position="49"/>
    </location>
</feature>
<dbReference type="VEuPathDB" id="FungiDB:EMCG_02885"/>
<dbReference type="EMBL" id="PDND01000027">
    <property type="protein sequence ID" value="PGH35113.1"/>
    <property type="molecule type" value="Genomic_DNA"/>
</dbReference>
<feature type="compositionally biased region" description="Polar residues" evidence="1">
    <location>
        <begin position="76"/>
        <end position="88"/>
    </location>
</feature>
<dbReference type="Proteomes" id="UP000226031">
    <property type="component" value="Unassembled WGS sequence"/>
</dbReference>
<proteinExistence type="predicted"/>
<accession>A0A2B7ZPK0</accession>
<sequence length="128" mass="14178">MIGKSGLLHTLRFPHRPPPTGVLYSGIRNAWTGSKGKDHSLDRSKRGDTTDPMAKGSAAGLKEREETKNGKDKSKSNAMTERNNAGSTKKTEKEFPEAPKPIIGMSDERGKSRCTWLILIHGHRRARE</sequence>
<evidence type="ECO:0000313" key="2">
    <source>
        <dbReference type="EMBL" id="PGH35113.1"/>
    </source>
</evidence>
<gene>
    <name evidence="2" type="ORF">GX50_02035</name>
</gene>
<organism evidence="2 3">
    <name type="scientific">[Emmonsia] crescens</name>
    <dbReference type="NCBI Taxonomy" id="73230"/>
    <lineage>
        <taxon>Eukaryota</taxon>
        <taxon>Fungi</taxon>
        <taxon>Dikarya</taxon>
        <taxon>Ascomycota</taxon>
        <taxon>Pezizomycotina</taxon>
        <taxon>Eurotiomycetes</taxon>
        <taxon>Eurotiomycetidae</taxon>
        <taxon>Onygenales</taxon>
        <taxon>Ajellomycetaceae</taxon>
        <taxon>Emergomyces</taxon>
    </lineage>
</organism>
<name>A0A2B7ZPK0_9EURO</name>
<evidence type="ECO:0000313" key="3">
    <source>
        <dbReference type="Proteomes" id="UP000226031"/>
    </source>
</evidence>
<comment type="caution">
    <text evidence="2">The sequence shown here is derived from an EMBL/GenBank/DDBJ whole genome shotgun (WGS) entry which is preliminary data.</text>
</comment>